<reference evidence="1" key="2">
    <citation type="submission" date="2023-03" db="EMBL/GenBank/DDBJ databases">
        <authorList>
            <person name="Zhang Z."/>
        </authorList>
    </citation>
    <scope>NUCLEOTIDE SEQUENCE</scope>
    <source>
        <strain evidence="1">DSA</strain>
    </source>
</reference>
<dbReference type="GO" id="GO:0005886">
    <property type="term" value="C:plasma membrane"/>
    <property type="evidence" value="ECO:0007669"/>
    <property type="project" value="TreeGrafter"/>
</dbReference>
<dbReference type="Proteomes" id="UP001172911">
    <property type="component" value="Unassembled WGS sequence"/>
</dbReference>
<organism evidence="1 2">
    <name type="scientific">Desulforamulus aquiferis</name>
    <dbReference type="NCBI Taxonomy" id="1397668"/>
    <lineage>
        <taxon>Bacteria</taxon>
        <taxon>Bacillati</taxon>
        <taxon>Bacillota</taxon>
        <taxon>Clostridia</taxon>
        <taxon>Eubacteriales</taxon>
        <taxon>Peptococcaceae</taxon>
        <taxon>Desulforamulus</taxon>
    </lineage>
</organism>
<dbReference type="Gene3D" id="3.40.1690.10">
    <property type="entry name" value="secretion proteins EscU"/>
    <property type="match status" value="1"/>
</dbReference>
<dbReference type="SUPFAM" id="SSF160544">
    <property type="entry name" value="EscU C-terminal domain-like"/>
    <property type="match status" value="1"/>
</dbReference>
<dbReference type="PANTHER" id="PTHR30531:SF12">
    <property type="entry name" value="FLAGELLAR BIOSYNTHETIC PROTEIN FLHB"/>
    <property type="match status" value="1"/>
</dbReference>
<dbReference type="Pfam" id="PF01312">
    <property type="entry name" value="Bac_export_2"/>
    <property type="match status" value="1"/>
</dbReference>
<dbReference type="RefSeq" id="WP_304541735.1">
    <property type="nucleotide sequence ID" value="NZ_JARPTC010000006.1"/>
</dbReference>
<proteinExistence type="predicted"/>
<dbReference type="EMBL" id="JARPTC010000006">
    <property type="protein sequence ID" value="MDO7786582.1"/>
    <property type="molecule type" value="Genomic_DNA"/>
</dbReference>
<dbReference type="InterPro" id="IPR006135">
    <property type="entry name" value="T3SS_substrate_exporter"/>
</dbReference>
<dbReference type="GO" id="GO:0009306">
    <property type="term" value="P:protein secretion"/>
    <property type="evidence" value="ECO:0007669"/>
    <property type="project" value="InterPro"/>
</dbReference>
<keyword evidence="2" id="KW-1185">Reference proteome</keyword>
<dbReference type="AlphaFoldDB" id="A0AAW7ZB19"/>
<protein>
    <submittedName>
        <fullName evidence="1">EscU/YscU/HrcU family type III secretion system export apparatus switch protein</fullName>
    </submittedName>
</protein>
<comment type="caution">
    <text evidence="1">The sequence shown here is derived from an EMBL/GenBank/DDBJ whole genome shotgun (WGS) entry which is preliminary data.</text>
</comment>
<dbReference type="InterPro" id="IPR029025">
    <property type="entry name" value="T3SS_substrate_exporter_C"/>
</dbReference>
<reference evidence="1" key="1">
    <citation type="journal article" date="2023" name="J. Hazard. Mater.">
        <title>Anaerobic biodegradation of pyrene and benzo[a]pyrene by a new sulfate-reducing Desulforamulus aquiferis strain DSA.</title>
        <authorList>
            <person name="Zhang Z."/>
            <person name="Sun J."/>
            <person name="Gong X."/>
            <person name="Wang C."/>
            <person name="Wang H."/>
        </authorList>
    </citation>
    <scope>NUCLEOTIDE SEQUENCE</scope>
    <source>
        <strain evidence="1">DSA</strain>
    </source>
</reference>
<accession>A0AAW7ZB19</accession>
<name>A0AAW7ZB19_9FIRM</name>
<dbReference type="PANTHER" id="PTHR30531">
    <property type="entry name" value="FLAGELLAR BIOSYNTHETIC PROTEIN FLHB"/>
    <property type="match status" value="1"/>
</dbReference>
<sequence>MTRKKAVALRYDKEEDHVPEVIAAGHSYLAEKILQIAEEKSVPVYKDPVLVEMLSHLNVGEEIPPELYNIIAEVLTFVYSLDKETRDK</sequence>
<evidence type="ECO:0000313" key="1">
    <source>
        <dbReference type="EMBL" id="MDO7786582.1"/>
    </source>
</evidence>
<evidence type="ECO:0000313" key="2">
    <source>
        <dbReference type="Proteomes" id="UP001172911"/>
    </source>
</evidence>
<gene>
    <name evidence="1" type="ORF">P6N53_05015</name>
</gene>